<feature type="transmembrane region" description="Helical" evidence="1">
    <location>
        <begin position="119"/>
        <end position="139"/>
    </location>
</feature>
<accession>A0A7T0G473</accession>
<organism evidence="2 3">
    <name type="scientific">Candidatus Nitrohelix vancouverensis</name>
    <dbReference type="NCBI Taxonomy" id="2705534"/>
    <lineage>
        <taxon>Bacteria</taxon>
        <taxon>Pseudomonadati</taxon>
        <taxon>Nitrospinota/Tectimicrobiota group</taxon>
        <taxon>Nitrospinota</taxon>
        <taxon>Nitrospinia</taxon>
        <taxon>Nitrospinales</taxon>
        <taxon>Nitrospinaceae</taxon>
        <taxon>Candidatus Nitrohelix</taxon>
    </lineage>
</organism>
<protein>
    <submittedName>
        <fullName evidence="2">Uncharacterized protein</fullName>
    </submittedName>
</protein>
<feature type="transmembrane region" description="Helical" evidence="1">
    <location>
        <begin position="524"/>
        <end position="545"/>
    </location>
</feature>
<feature type="transmembrane region" description="Helical" evidence="1">
    <location>
        <begin position="365"/>
        <end position="387"/>
    </location>
</feature>
<feature type="transmembrane region" description="Helical" evidence="1">
    <location>
        <begin position="415"/>
        <end position="436"/>
    </location>
</feature>
<keyword evidence="1" id="KW-0812">Transmembrane</keyword>
<gene>
    <name evidence="2" type="ORF">G3M78_12175</name>
</gene>
<dbReference type="AlphaFoldDB" id="A0A7T0G473"/>
<dbReference type="KEGG" id="nva:G3M78_12175"/>
<feature type="transmembrane region" description="Helical" evidence="1">
    <location>
        <begin position="73"/>
        <end position="98"/>
    </location>
</feature>
<evidence type="ECO:0000256" key="1">
    <source>
        <dbReference type="SAM" id="Phobius"/>
    </source>
</evidence>
<dbReference type="Proteomes" id="UP000594464">
    <property type="component" value="Chromosome"/>
</dbReference>
<dbReference type="Pfam" id="PF16949">
    <property type="entry name" value="ABC_tran_2"/>
    <property type="match status" value="1"/>
</dbReference>
<feature type="transmembrane region" description="Helical" evidence="1">
    <location>
        <begin position="486"/>
        <end position="504"/>
    </location>
</feature>
<reference evidence="3" key="1">
    <citation type="submission" date="2020-02" db="EMBL/GenBank/DDBJ databases">
        <title>Genomic and physiological characterization of two novel Nitrospinaceae genera.</title>
        <authorList>
            <person name="Mueller A.J."/>
            <person name="Jung M.-Y."/>
            <person name="Strachan C.R."/>
            <person name="Herbold C.W."/>
            <person name="Kirkegaard R.H."/>
            <person name="Daims H."/>
        </authorList>
    </citation>
    <scope>NUCLEOTIDE SEQUENCE [LARGE SCALE GENOMIC DNA]</scope>
</reference>
<dbReference type="EMBL" id="CP048620">
    <property type="protein sequence ID" value="QPJ66108.1"/>
    <property type="molecule type" value="Genomic_DNA"/>
</dbReference>
<proteinExistence type="predicted"/>
<feature type="transmembrane region" description="Helical" evidence="1">
    <location>
        <begin position="151"/>
        <end position="178"/>
    </location>
</feature>
<feature type="transmembrane region" description="Helical" evidence="1">
    <location>
        <begin position="442"/>
        <end position="465"/>
    </location>
</feature>
<keyword evidence="1" id="KW-0472">Membrane</keyword>
<feature type="transmembrane region" description="Helical" evidence="1">
    <location>
        <begin position="335"/>
        <end position="353"/>
    </location>
</feature>
<name>A0A7T0G473_9BACT</name>
<dbReference type="InterPro" id="IPR031599">
    <property type="entry name" value="ABC_tran_2"/>
</dbReference>
<feature type="transmembrane region" description="Helical" evidence="1">
    <location>
        <begin position="31"/>
        <end position="53"/>
    </location>
</feature>
<feature type="transmembrane region" description="Helical" evidence="1">
    <location>
        <begin position="190"/>
        <end position="207"/>
    </location>
</feature>
<evidence type="ECO:0000313" key="2">
    <source>
        <dbReference type="EMBL" id="QPJ66108.1"/>
    </source>
</evidence>
<evidence type="ECO:0000313" key="3">
    <source>
        <dbReference type="Proteomes" id="UP000594464"/>
    </source>
</evidence>
<sequence length="557" mass="62373">MIRELSRLLGLRRTLFRNIVLFSEKGAWNRWLTIAILACLFVVGDYIFFHRIIEYLAELPFQAGDELIPQLLNVVFLTLFVMGAFSGVIVSLSLFYMAPDLELLHSLPLSPTSILTSRFFQCVVHSSWMMLLFSLPIYAAYGNHFQATVAYYMYVVAALAPFFTIACALGSMATLVLLRYFPSRRLHQMLSLIGLVFLVGLITYLRFLSPEKFFGKNVSDAQIMLFVEKLQTPDYPFLPSSWITLGVTQARAGDWGGALWNFSYLMIAAVFAVAGLLFLGKKIYLQGWRLAGEARTAPLDDSRADGNGHRSRSVHPIRALWDKDLKLFFRDPEQWSQLFILAALTLVYLFNIINLPLDNRVLQHVVAVLNVGLIGFVLSALSARFVFSAPSMEGAAFWTIYSSPTSMKSFLWGKFCFFFPPLLFIAELLAGVSSYLLEVDAYVMAVSIVGTFFITLALTGLGLGLGAMYPMFKHDNVAEISSGTGGILFMVFSLAYIGVLLALGARPVYVHFNETFLSRSLGGWDVPICYAATVLLTLFVAWWPMHKGERALQKMDL</sequence>
<keyword evidence="1" id="KW-1133">Transmembrane helix</keyword>
<feature type="transmembrane region" description="Helical" evidence="1">
    <location>
        <begin position="258"/>
        <end position="279"/>
    </location>
</feature>